<name>A0A0F9T1W4_9ZZZZ</name>
<dbReference type="Pfam" id="PF00501">
    <property type="entry name" value="AMP-binding"/>
    <property type="match status" value="1"/>
</dbReference>
<evidence type="ECO:0000313" key="8">
    <source>
        <dbReference type="EMBL" id="KKN35498.1"/>
    </source>
</evidence>
<dbReference type="InterPro" id="IPR000873">
    <property type="entry name" value="AMP-dep_synth/lig_dom"/>
</dbReference>
<dbReference type="Gene3D" id="3.40.50.12780">
    <property type="entry name" value="N-terminal domain of ligase-like"/>
    <property type="match status" value="1"/>
</dbReference>
<proteinExistence type="inferred from homology"/>
<dbReference type="SUPFAM" id="SSF56801">
    <property type="entry name" value="Acetyl-CoA synthetase-like"/>
    <property type="match status" value="1"/>
</dbReference>
<keyword evidence="5" id="KW-1133">Transmembrane helix</keyword>
<dbReference type="GO" id="GO:0005524">
    <property type="term" value="F:ATP binding"/>
    <property type="evidence" value="ECO:0007669"/>
    <property type="project" value="UniProtKB-KW"/>
</dbReference>
<evidence type="ECO:0000256" key="2">
    <source>
        <dbReference type="ARBA" id="ARBA00022598"/>
    </source>
</evidence>
<feature type="domain" description="AMP-binding enzyme C-terminal" evidence="7">
    <location>
        <begin position="466"/>
        <end position="539"/>
    </location>
</feature>
<feature type="domain" description="AMP-dependent synthetase/ligase" evidence="6">
    <location>
        <begin position="36"/>
        <end position="379"/>
    </location>
</feature>
<reference evidence="8" key="1">
    <citation type="journal article" date="2015" name="Nature">
        <title>Complex archaea that bridge the gap between prokaryotes and eukaryotes.</title>
        <authorList>
            <person name="Spang A."/>
            <person name="Saw J.H."/>
            <person name="Jorgensen S.L."/>
            <person name="Zaremba-Niedzwiedzka K."/>
            <person name="Martijn J."/>
            <person name="Lind A.E."/>
            <person name="van Eijk R."/>
            <person name="Schleper C."/>
            <person name="Guy L."/>
            <person name="Ettema T.J."/>
        </authorList>
    </citation>
    <scope>NUCLEOTIDE SEQUENCE</scope>
</reference>
<dbReference type="PANTHER" id="PTHR43107:SF15">
    <property type="entry name" value="FATTY ACID TRANSPORT PROTEIN 3, ISOFORM A"/>
    <property type="match status" value="1"/>
</dbReference>
<organism evidence="8">
    <name type="scientific">marine sediment metagenome</name>
    <dbReference type="NCBI Taxonomy" id="412755"/>
    <lineage>
        <taxon>unclassified sequences</taxon>
        <taxon>metagenomes</taxon>
        <taxon>ecological metagenomes</taxon>
    </lineage>
</organism>
<dbReference type="FunFam" id="3.30.300.30:FF:000020">
    <property type="entry name" value="Long-chain fatty acid transporter"/>
    <property type="match status" value="1"/>
</dbReference>
<comment type="caution">
    <text evidence="8">The sequence shown here is derived from an EMBL/GenBank/DDBJ whole genome shotgun (WGS) entry which is preliminary data.</text>
</comment>
<evidence type="ECO:0000256" key="1">
    <source>
        <dbReference type="ARBA" id="ARBA00006432"/>
    </source>
</evidence>
<dbReference type="AlphaFoldDB" id="A0A0F9T1W4"/>
<evidence type="ECO:0000256" key="3">
    <source>
        <dbReference type="ARBA" id="ARBA00022741"/>
    </source>
</evidence>
<dbReference type="InterPro" id="IPR025110">
    <property type="entry name" value="AMP-bd_C"/>
</dbReference>
<dbReference type="Gene3D" id="3.30.300.30">
    <property type="match status" value="1"/>
</dbReference>
<evidence type="ECO:0000256" key="4">
    <source>
        <dbReference type="ARBA" id="ARBA00022840"/>
    </source>
</evidence>
<evidence type="ECO:0000259" key="7">
    <source>
        <dbReference type="Pfam" id="PF13193"/>
    </source>
</evidence>
<dbReference type="InterPro" id="IPR020845">
    <property type="entry name" value="AMP-binding_CS"/>
</dbReference>
<keyword evidence="4" id="KW-0067">ATP-binding</keyword>
<accession>A0A0F9T1W4</accession>
<gene>
    <name evidence="8" type="ORF">LCGC14_0782970</name>
</gene>
<dbReference type="InterPro" id="IPR042099">
    <property type="entry name" value="ANL_N_sf"/>
</dbReference>
<keyword evidence="3" id="KW-0547">Nucleotide-binding</keyword>
<protein>
    <submittedName>
        <fullName evidence="8">Uncharacterized protein</fullName>
    </submittedName>
</protein>
<dbReference type="PANTHER" id="PTHR43107">
    <property type="entry name" value="LONG-CHAIN FATTY ACID TRANSPORT PROTEIN"/>
    <property type="match status" value="1"/>
</dbReference>
<keyword evidence="2" id="KW-0436">Ligase</keyword>
<dbReference type="Pfam" id="PF13193">
    <property type="entry name" value="AMP-binding_C"/>
    <property type="match status" value="1"/>
</dbReference>
<dbReference type="GO" id="GO:0044539">
    <property type="term" value="P:long-chain fatty acid import into cell"/>
    <property type="evidence" value="ECO:0007669"/>
    <property type="project" value="TreeGrafter"/>
</dbReference>
<dbReference type="PROSITE" id="PS00455">
    <property type="entry name" value="AMP_BINDING"/>
    <property type="match status" value="1"/>
</dbReference>
<keyword evidence="5" id="KW-0472">Membrane</keyword>
<dbReference type="InterPro" id="IPR045851">
    <property type="entry name" value="AMP-bd_C_sf"/>
</dbReference>
<dbReference type="EMBL" id="LAZR01002034">
    <property type="protein sequence ID" value="KKN35498.1"/>
    <property type="molecule type" value="Genomic_DNA"/>
</dbReference>
<dbReference type="GO" id="GO:0005324">
    <property type="term" value="F:long-chain fatty acid transmembrane transporter activity"/>
    <property type="evidence" value="ECO:0007669"/>
    <property type="project" value="TreeGrafter"/>
</dbReference>
<feature type="transmembrane region" description="Helical" evidence="5">
    <location>
        <begin position="242"/>
        <end position="264"/>
    </location>
</feature>
<keyword evidence="5" id="KW-0812">Transmembrane</keyword>
<dbReference type="GO" id="GO:0005886">
    <property type="term" value="C:plasma membrane"/>
    <property type="evidence" value="ECO:0007669"/>
    <property type="project" value="TreeGrafter"/>
</dbReference>
<comment type="similarity">
    <text evidence="1">Belongs to the ATP-dependent AMP-binding enzyme family.</text>
</comment>
<evidence type="ECO:0000259" key="6">
    <source>
        <dbReference type="Pfam" id="PF00501"/>
    </source>
</evidence>
<dbReference type="GO" id="GO:0004467">
    <property type="term" value="F:long-chain fatty acid-CoA ligase activity"/>
    <property type="evidence" value="ECO:0007669"/>
    <property type="project" value="TreeGrafter"/>
</dbReference>
<sequence length="587" mass="67693">MSPQYTTKETQVYNVFGNEMQKIIHKQNQSIGTAVEEIAEKMPDNAALYFQDLSYSWKELNENCNKYSYFFLDLGVKPRDTIAIMLENSPEYIFLTTGINKIQCISALININQRKQALIHNFKISEPKWIIIDGKNLPFFNDIASKLPYSKDHIFIVNNYNEISHDFRDLSEEIKHKPILNPKTTYNSMLKETTFYIFTSGTTGLPKAVNMESFKLFVQANLLCLGLARIGSNDIIYIPTPLYHNLGIGVAWIGAFLTGAAVVLPKRFSASHFWKDIQKYNVTFTLYVGEIPRYLLNQPPSEFEKNHSLKKMLGLGLRKEIWEKFQSRFKVDHIFEFYGLTEGHRTLINADEVPGMIGRLSQSGLVMAKVDPETGEFFKNERGFCVRCRPGDIGMALIKIEKGTFFTGYKDKDKTHKKFMHQVLRKNDIYFNTGDMLKMHEDLWVSFADRFGDTFRWKGENVSTLEVESIINSYTSINMSAVYGVSIPNTEGKAGMAAIKLNPSLKFDSDDFSRFIVDVFPSYSIPVFIRFREELELTGPLKIKKTNLRQEAYDINAIKDQMLMWNSKEKKYVSFTNTLYQELMKSK</sequence>
<evidence type="ECO:0000256" key="5">
    <source>
        <dbReference type="SAM" id="Phobius"/>
    </source>
</evidence>